<sequence length="56" mass="6324">MTTENQPQSPLNDAPKSVQLAVDLIQLLEENNIDTQTAIEALQITLNDFKRKQQSE</sequence>
<reference evidence="1 2" key="1">
    <citation type="submission" date="2022-01" db="EMBL/GenBank/DDBJ databases">
        <title>Whole genome-based taxonomy of the Shewanellaceae.</title>
        <authorList>
            <person name="Martin-Rodriguez A.J."/>
        </authorList>
    </citation>
    <scope>NUCLEOTIDE SEQUENCE [LARGE SCALE GENOMIC DNA]</scope>
    <source>
        <strain evidence="1 2">DSM 24955</strain>
    </source>
</reference>
<comment type="caution">
    <text evidence="1">The sequence shown here is derived from an EMBL/GenBank/DDBJ whole genome shotgun (WGS) entry which is preliminary data.</text>
</comment>
<evidence type="ECO:0000313" key="2">
    <source>
        <dbReference type="Proteomes" id="UP001202134"/>
    </source>
</evidence>
<dbReference type="InterPro" id="IPR019630">
    <property type="entry name" value="DUF2496_YbaM-rel"/>
</dbReference>
<dbReference type="EMBL" id="JAKIKU010000004">
    <property type="protein sequence ID" value="MCL1045545.1"/>
    <property type="molecule type" value="Genomic_DNA"/>
</dbReference>
<protein>
    <submittedName>
        <fullName evidence="1">YbaM family protein</fullName>
    </submittedName>
</protein>
<keyword evidence="2" id="KW-1185">Reference proteome</keyword>
<dbReference type="Pfam" id="PF10689">
    <property type="entry name" value="DUF2496"/>
    <property type="match status" value="1"/>
</dbReference>
<proteinExistence type="predicted"/>
<organism evidence="1 2">
    <name type="scientific">Shewanella electrodiphila</name>
    <dbReference type="NCBI Taxonomy" id="934143"/>
    <lineage>
        <taxon>Bacteria</taxon>
        <taxon>Pseudomonadati</taxon>
        <taxon>Pseudomonadota</taxon>
        <taxon>Gammaproteobacteria</taxon>
        <taxon>Alteromonadales</taxon>
        <taxon>Shewanellaceae</taxon>
        <taxon>Shewanella</taxon>
    </lineage>
</organism>
<dbReference type="Proteomes" id="UP001202134">
    <property type="component" value="Unassembled WGS sequence"/>
</dbReference>
<gene>
    <name evidence="1" type="ORF">L2737_09430</name>
</gene>
<dbReference type="RefSeq" id="WP_102528187.1">
    <property type="nucleotide sequence ID" value="NZ_JAKIKU010000004.1"/>
</dbReference>
<name>A0ABT0KQA8_9GAMM</name>
<accession>A0ABT0KQA8</accession>
<evidence type="ECO:0000313" key="1">
    <source>
        <dbReference type="EMBL" id="MCL1045545.1"/>
    </source>
</evidence>